<keyword evidence="2" id="KW-1133">Transmembrane helix</keyword>
<dbReference type="Gene3D" id="1.10.287.1260">
    <property type="match status" value="3"/>
</dbReference>
<feature type="transmembrane region" description="Helical" evidence="2">
    <location>
        <begin position="115"/>
        <end position="133"/>
    </location>
</feature>
<dbReference type="InterPro" id="IPR008910">
    <property type="entry name" value="MSC_TM_helix"/>
</dbReference>
<proteinExistence type="predicted"/>
<dbReference type="PANTHER" id="PTHR30221">
    <property type="entry name" value="SMALL-CONDUCTANCE MECHANOSENSITIVE CHANNEL"/>
    <property type="match status" value="1"/>
</dbReference>
<feature type="transmembrane region" description="Helical" evidence="2">
    <location>
        <begin position="303"/>
        <end position="329"/>
    </location>
</feature>
<feature type="transmembrane region" description="Helical" evidence="2">
    <location>
        <begin position="168"/>
        <end position="188"/>
    </location>
</feature>
<accession>A0ABV6GFS8</accession>
<dbReference type="Pfam" id="PF05552">
    <property type="entry name" value="MS_channel_1st_1"/>
    <property type="match status" value="5"/>
</dbReference>
<feature type="transmembrane region" description="Helical" evidence="2">
    <location>
        <begin position="250"/>
        <end position="274"/>
    </location>
</feature>
<gene>
    <name evidence="3" type="ORF">ACFFIX_13880</name>
</gene>
<keyword evidence="4" id="KW-1185">Reference proteome</keyword>
<feature type="transmembrane region" description="Helical" evidence="2">
    <location>
        <begin position="72"/>
        <end position="95"/>
    </location>
</feature>
<evidence type="ECO:0000256" key="1">
    <source>
        <dbReference type="SAM" id="MobiDB-lite"/>
    </source>
</evidence>
<dbReference type="InterPro" id="IPR011014">
    <property type="entry name" value="MscS_channel_TM-2"/>
</dbReference>
<protein>
    <submittedName>
        <fullName evidence="3">Mechanosensitive ion channel</fullName>
    </submittedName>
</protein>
<keyword evidence="2" id="KW-0812">Transmembrane</keyword>
<feature type="transmembrane region" description="Helical" evidence="2">
    <location>
        <begin position="20"/>
        <end position="37"/>
    </location>
</feature>
<evidence type="ECO:0000313" key="4">
    <source>
        <dbReference type="Proteomes" id="UP001589854"/>
    </source>
</evidence>
<comment type="caution">
    <text evidence="3">The sequence shown here is derived from an EMBL/GenBank/DDBJ whole genome shotgun (WGS) entry which is preliminary data.</text>
</comment>
<dbReference type="Proteomes" id="UP001589854">
    <property type="component" value="Unassembled WGS sequence"/>
</dbReference>
<dbReference type="RefSeq" id="WP_378934937.1">
    <property type="nucleotide sequence ID" value="NZ_JBHLVO010000011.1"/>
</dbReference>
<feature type="compositionally biased region" description="Polar residues" evidence="1">
    <location>
        <begin position="506"/>
        <end position="546"/>
    </location>
</feature>
<dbReference type="EMBL" id="JBHLVO010000011">
    <property type="protein sequence ID" value="MFC0272525.1"/>
    <property type="molecule type" value="Genomic_DNA"/>
</dbReference>
<keyword evidence="2" id="KW-0472">Membrane</keyword>
<feature type="transmembrane region" description="Helical" evidence="2">
    <location>
        <begin position="390"/>
        <end position="414"/>
    </location>
</feature>
<feature type="transmembrane region" description="Helical" evidence="2">
    <location>
        <begin position="426"/>
        <end position="447"/>
    </location>
</feature>
<dbReference type="InterPro" id="IPR045275">
    <property type="entry name" value="MscS_archaea/bacteria_type"/>
</dbReference>
<evidence type="ECO:0000256" key="2">
    <source>
        <dbReference type="SAM" id="Phobius"/>
    </source>
</evidence>
<evidence type="ECO:0000313" key="3">
    <source>
        <dbReference type="EMBL" id="MFC0272525.1"/>
    </source>
</evidence>
<dbReference type="NCBIfam" id="NF033912">
    <property type="entry name" value="msc"/>
    <property type="match status" value="1"/>
</dbReference>
<feature type="transmembrane region" description="Helical" evidence="2">
    <location>
        <begin position="208"/>
        <end position="229"/>
    </location>
</feature>
<name>A0ABV6GFS8_9BACI</name>
<feature type="transmembrane region" description="Helical" evidence="2">
    <location>
        <begin position="459"/>
        <end position="480"/>
    </location>
</feature>
<reference evidence="3 4" key="1">
    <citation type="submission" date="2024-09" db="EMBL/GenBank/DDBJ databases">
        <authorList>
            <person name="Sun Q."/>
            <person name="Mori K."/>
        </authorList>
    </citation>
    <scope>NUCLEOTIDE SEQUENCE [LARGE SCALE GENOMIC DNA]</scope>
    <source>
        <strain evidence="3 4">CCM 7228</strain>
    </source>
</reference>
<feature type="region of interest" description="Disordered" evidence="1">
    <location>
        <begin position="499"/>
        <end position="564"/>
    </location>
</feature>
<feature type="compositionally biased region" description="Low complexity" evidence="1">
    <location>
        <begin position="547"/>
        <end position="558"/>
    </location>
</feature>
<dbReference type="SUPFAM" id="SSF82861">
    <property type="entry name" value="Mechanosensitive channel protein MscS (YggB), transmembrane region"/>
    <property type="match status" value="1"/>
</dbReference>
<sequence>MQNNGYFNDWNGYLNQLPDLILALAVLLIGWLVAKVIEKGIEKALRKSKINDKLHSTGEPQKYPVEKVVSKVIYYIILAFVFIWFFNILSLSFIATPLIGMLSSITAFVPNVLKAALILVLAYVIATLLKMFIQKVGKRGRMDSVLQKINAAETKEDADRLIDNAAKIVFYLVLLIFLPGVLSALQITGVSEPFSGMVDSFLSFIPRLLAAALIVVVGWFVAKLVRDILTNFLQSIGTERLAGRIGLTKLVQGITISSFIGNIVYVLILIPVAISALEQLNIDGISEPAIAMLNDVLTMLPNIAVAIVLIMVGIWAGRFIGTMVSTLLGRMGIDAMMSKMGIGQWNPAQSNTSLSKIIGNIVQILIVLLFTVEALQLVNLDFMVTLATGVIAYLPSVIAAVIILAVGLFLGNFVKQILLNIVKGPEFKLISSIAKYTIIALAFFMALDQLGVADSIVNSAFILILGGFALAFGLAFGLGGKDFASNYLSKLDRTIEKTSIDKEAMKSNSPMNPGNPSINSKPNTNPVNRNPVSKPNTNPNSMNQGLNNFGANPGSNNNDGPIIP</sequence>
<dbReference type="PANTHER" id="PTHR30221:SF1">
    <property type="entry name" value="SMALL-CONDUCTANCE MECHANOSENSITIVE CHANNEL"/>
    <property type="match status" value="1"/>
</dbReference>
<organism evidence="3 4">
    <name type="scientific">Metabacillus herbersteinensis</name>
    <dbReference type="NCBI Taxonomy" id="283816"/>
    <lineage>
        <taxon>Bacteria</taxon>
        <taxon>Bacillati</taxon>
        <taxon>Bacillota</taxon>
        <taxon>Bacilli</taxon>
        <taxon>Bacillales</taxon>
        <taxon>Bacillaceae</taxon>
        <taxon>Metabacillus</taxon>
    </lineage>
</organism>
<feature type="transmembrane region" description="Helical" evidence="2">
    <location>
        <begin position="357"/>
        <end position="378"/>
    </location>
</feature>